<dbReference type="STRING" id="688269.Theth_1168"/>
<dbReference type="InterPro" id="IPR041633">
    <property type="entry name" value="Polbeta"/>
</dbReference>
<dbReference type="Pfam" id="PF03787">
    <property type="entry name" value="RAMPs"/>
    <property type="match status" value="1"/>
</dbReference>
<proteinExistence type="predicted"/>
<dbReference type="InterPro" id="IPR007522">
    <property type="entry name" value="CRISPR-assoc_prot_TM1795"/>
</dbReference>
<dbReference type="SUPFAM" id="SSF81301">
    <property type="entry name" value="Nucleotidyltransferase"/>
    <property type="match status" value="1"/>
</dbReference>
<dbReference type="PANTHER" id="PTHR33933">
    <property type="entry name" value="NUCLEOTIDYLTRANSFERASE"/>
    <property type="match status" value="1"/>
</dbReference>
<dbReference type="KEGG" id="tta:Theth_1168"/>
<dbReference type="PATRIC" id="fig|688269.3.peg.1202"/>
<dbReference type="Gene3D" id="3.30.460.10">
    <property type="entry name" value="Beta Polymerase, domain 2"/>
    <property type="match status" value="1"/>
</dbReference>
<dbReference type="NCBIfam" id="TIGR01894">
    <property type="entry name" value="cas_TM1795_cmr1"/>
    <property type="match status" value="1"/>
</dbReference>
<sequence>MSFLCEVITPLFMSGSNVQTFELRPSEIKGMMRFWWRAVKALDDKEKLREEETDIFGGIKPTNLKSPVSIRIIQNLNDTSEQKAVKLGENIQGRINQRAGIKYLFYSTFSLKFAGERLVRKYLQPGTKFELILSCRDDDYEKFQKVLAAFWLTVNLGGLRTRSKRGAGDIRILQPKELKLREETLSFVKDDDNNVTKWIVDNFYVVRKIINGCKDFCSSYSNLSLSRFLISKESFNSWEDALDDLGKKYIDFRRKNSSKKPQIGVFGLPVNYRRTRITWKKVNDQNEDSDHDRRTSPLIFKVFRFGNKYRWMVLRMSGEFLPEGSVLNLSGRTQKPDFSLIDEFWNILKEHAVEDILSVPETLNKLAAEIKKELDARKVILFGSRARGDATKKSDIDIAVVTGKAVSNFEKIANVDLVNLNKVSNDLREKIIKEGIEL</sequence>
<feature type="domain" description="CRISPR type III-associated protein" evidence="2">
    <location>
        <begin position="5"/>
        <end position="162"/>
    </location>
</feature>
<name>F7YTL8_9THEM</name>
<organism evidence="4 5">
    <name type="scientific">Pseudothermotoga thermarum DSM 5069</name>
    <dbReference type="NCBI Taxonomy" id="688269"/>
    <lineage>
        <taxon>Bacteria</taxon>
        <taxon>Thermotogati</taxon>
        <taxon>Thermotogota</taxon>
        <taxon>Thermotogae</taxon>
        <taxon>Thermotogales</taxon>
        <taxon>Thermotogaceae</taxon>
        <taxon>Pseudothermotoga</taxon>
    </lineage>
</organism>
<dbReference type="GO" id="GO:0051607">
    <property type="term" value="P:defense response to virus"/>
    <property type="evidence" value="ECO:0007669"/>
    <property type="project" value="UniProtKB-KW"/>
</dbReference>
<dbReference type="CDD" id="cd05403">
    <property type="entry name" value="NT_KNTase_like"/>
    <property type="match status" value="1"/>
</dbReference>
<evidence type="ECO:0000256" key="1">
    <source>
        <dbReference type="ARBA" id="ARBA00023118"/>
    </source>
</evidence>
<protein>
    <submittedName>
        <fullName evidence="4">CRISPR-associated RAMP protein, Cmr1 family</fullName>
    </submittedName>
</protein>
<evidence type="ECO:0000259" key="3">
    <source>
        <dbReference type="Pfam" id="PF18765"/>
    </source>
</evidence>
<dbReference type="InterPro" id="IPR005537">
    <property type="entry name" value="RAMP_III_fam"/>
</dbReference>
<dbReference type="EMBL" id="CP002351">
    <property type="protein sequence ID" value="AEH51240.1"/>
    <property type="molecule type" value="Genomic_DNA"/>
</dbReference>
<reference evidence="4 5" key="1">
    <citation type="submission" date="2010-11" db="EMBL/GenBank/DDBJ databases">
        <title>The complete genome of Thermotoga thermarum DSM 5069.</title>
        <authorList>
            <consortium name="US DOE Joint Genome Institute (JGI-PGF)"/>
            <person name="Lucas S."/>
            <person name="Copeland A."/>
            <person name="Lapidus A."/>
            <person name="Bruce D."/>
            <person name="Goodwin L."/>
            <person name="Pitluck S."/>
            <person name="Kyrpides N."/>
            <person name="Mavromatis K."/>
            <person name="Ivanova N."/>
            <person name="Zeytun A."/>
            <person name="Brettin T."/>
            <person name="Detter J.C."/>
            <person name="Tapia R."/>
            <person name="Han C."/>
            <person name="Land M."/>
            <person name="Hauser L."/>
            <person name="Markowitz V."/>
            <person name="Cheng J.-F."/>
            <person name="Hugenholtz P."/>
            <person name="Woyke T."/>
            <person name="Wu D."/>
            <person name="Spring S."/>
            <person name="Schroeder M."/>
            <person name="Brambilla E."/>
            <person name="Klenk H.-P."/>
            <person name="Eisen J.A."/>
        </authorList>
    </citation>
    <scope>NUCLEOTIDE SEQUENCE [LARGE SCALE GENOMIC DNA]</scope>
    <source>
        <strain evidence="4 5">DSM 5069</strain>
    </source>
</reference>
<dbReference type="InterPro" id="IPR043519">
    <property type="entry name" value="NT_sf"/>
</dbReference>
<dbReference type="eggNOG" id="COG1367">
    <property type="taxonomic scope" value="Bacteria"/>
</dbReference>
<dbReference type="Pfam" id="PF18765">
    <property type="entry name" value="Polbeta"/>
    <property type="match status" value="1"/>
</dbReference>
<keyword evidence="1" id="KW-0051">Antiviral defense</keyword>
<dbReference type="HOGENOM" id="CLU_050338_1_0_0"/>
<dbReference type="PANTHER" id="PTHR33933:SF1">
    <property type="entry name" value="PROTEIN ADENYLYLTRANSFERASE MNTA-RELATED"/>
    <property type="match status" value="1"/>
</dbReference>
<evidence type="ECO:0000313" key="4">
    <source>
        <dbReference type="EMBL" id="AEH51240.1"/>
    </source>
</evidence>
<dbReference type="AlphaFoldDB" id="F7YTL8"/>
<accession>F7YTL8</accession>
<evidence type="ECO:0000313" key="5">
    <source>
        <dbReference type="Proteomes" id="UP000006804"/>
    </source>
</evidence>
<gene>
    <name evidence="4" type="ORF">Theth_1168</name>
</gene>
<keyword evidence="5" id="KW-1185">Reference proteome</keyword>
<dbReference type="InterPro" id="IPR052548">
    <property type="entry name" value="Type_VII_TA_antitoxin"/>
</dbReference>
<dbReference type="Proteomes" id="UP000006804">
    <property type="component" value="Chromosome"/>
</dbReference>
<evidence type="ECO:0000259" key="2">
    <source>
        <dbReference type="Pfam" id="PF03787"/>
    </source>
</evidence>
<feature type="domain" description="Polymerase beta nucleotidyltransferase" evidence="3">
    <location>
        <begin position="364"/>
        <end position="438"/>
    </location>
</feature>